<protein>
    <submittedName>
        <fullName evidence="2">DUF6141 family protein</fullName>
    </submittedName>
</protein>
<reference evidence="2 3" key="1">
    <citation type="submission" date="2024-07" db="EMBL/GenBank/DDBJ databases">
        <title>The genome sequence of type strain Sediminicola luteus GDMCC 1.2596T.</title>
        <authorList>
            <person name="Liu Y."/>
        </authorList>
    </citation>
    <scope>NUCLEOTIDE SEQUENCE [LARGE SCALE GENOMIC DNA]</scope>
    <source>
        <strain evidence="2 3">GDMCC 1.2596</strain>
    </source>
</reference>
<accession>A0ABV2TZK5</accession>
<comment type="caution">
    <text evidence="2">The sequence shown here is derived from an EMBL/GenBank/DDBJ whole genome shotgun (WGS) entry which is preliminary data.</text>
</comment>
<evidence type="ECO:0000313" key="2">
    <source>
        <dbReference type="EMBL" id="MET7030687.1"/>
    </source>
</evidence>
<dbReference type="Pfam" id="PF19638">
    <property type="entry name" value="DUF6141"/>
    <property type="match status" value="1"/>
</dbReference>
<dbReference type="EMBL" id="JBEWYP010000010">
    <property type="protein sequence ID" value="MET7030687.1"/>
    <property type="molecule type" value="Genomic_DNA"/>
</dbReference>
<keyword evidence="1" id="KW-1133">Transmembrane helix</keyword>
<feature type="transmembrane region" description="Helical" evidence="1">
    <location>
        <begin position="48"/>
        <end position="68"/>
    </location>
</feature>
<proteinExistence type="predicted"/>
<gene>
    <name evidence="2" type="ORF">ABXZ32_14865</name>
</gene>
<dbReference type="Proteomes" id="UP001549773">
    <property type="component" value="Unassembled WGS sequence"/>
</dbReference>
<evidence type="ECO:0000256" key="1">
    <source>
        <dbReference type="SAM" id="Phobius"/>
    </source>
</evidence>
<dbReference type="RefSeq" id="WP_354619473.1">
    <property type="nucleotide sequence ID" value="NZ_JBEWYP010000010.1"/>
</dbReference>
<keyword evidence="1" id="KW-0812">Transmembrane</keyword>
<organism evidence="2 3">
    <name type="scientific">Sediminicola luteus</name>
    <dbReference type="NCBI Taxonomy" id="319238"/>
    <lineage>
        <taxon>Bacteria</taxon>
        <taxon>Pseudomonadati</taxon>
        <taxon>Bacteroidota</taxon>
        <taxon>Flavobacteriia</taxon>
        <taxon>Flavobacteriales</taxon>
        <taxon>Flavobacteriaceae</taxon>
        <taxon>Sediminicola</taxon>
    </lineage>
</organism>
<evidence type="ECO:0000313" key="3">
    <source>
        <dbReference type="Proteomes" id="UP001549773"/>
    </source>
</evidence>
<keyword evidence="3" id="KW-1185">Reference proteome</keyword>
<dbReference type="InterPro" id="IPR046139">
    <property type="entry name" value="DUF6141"/>
</dbReference>
<sequence length="170" mass="19903">MRVFQETQKFNQWPMRLASLGLLAFLLYSLYQWFVAKTAVGNVLPEDTLEQLIVIVVLVLTLMLFYQLQLKTEIDDRGIHYRFLPFHFKNKTIPWEAIKECYVRTYSPLMEYGGWGYRITIKNGKAYNVSGNRGIQLILKSGKKILIGTQKESEATMIIDRYQKKRNEGI</sequence>
<keyword evidence="1" id="KW-0472">Membrane</keyword>
<name>A0ABV2TZK5_9FLAO</name>